<evidence type="ECO:0000256" key="1">
    <source>
        <dbReference type="SAM" id="MobiDB-lite"/>
    </source>
</evidence>
<sequence>LSNTDIARLSNECARLLDRMKARFTRHYGLAAPLAADDPDADEPLSDLDDAFSATDDETDSDFEAMIADLQNDGDEHAFLQFIEHMQQQGIEIQMGSDEEDEDDEDFVDAEEGDAEWVDAEDDLEEHDADLD</sequence>
<reference evidence="2" key="1">
    <citation type="submission" date="2022-10" db="EMBL/GenBank/DDBJ databases">
        <title>Tapping the CABI collections for fungal endophytes: first genome assemblies for Collariella, Neodidymelliopsis, Ascochyta clinopodiicola, Didymella pomorum, Didymosphaeria variabile, Neocosmospora piperis and Neocucurbitaria cava.</title>
        <authorList>
            <person name="Hill R."/>
        </authorList>
    </citation>
    <scope>NUCLEOTIDE SEQUENCE</scope>
    <source>
        <strain evidence="2">IMI 360193</strain>
    </source>
</reference>
<evidence type="ECO:0000313" key="3">
    <source>
        <dbReference type="Proteomes" id="UP001140562"/>
    </source>
</evidence>
<feature type="compositionally biased region" description="Acidic residues" evidence="1">
    <location>
        <begin position="37"/>
        <end position="58"/>
    </location>
</feature>
<gene>
    <name evidence="2" type="ORF">N0V87_010359</name>
</gene>
<comment type="caution">
    <text evidence="2">The sequence shown here is derived from an EMBL/GenBank/DDBJ whole genome shotgun (WGS) entry which is preliminary data.</text>
</comment>
<feature type="region of interest" description="Disordered" evidence="1">
    <location>
        <begin position="32"/>
        <end position="58"/>
    </location>
</feature>
<proteinExistence type="predicted"/>
<keyword evidence="3" id="KW-1185">Reference proteome</keyword>
<feature type="region of interest" description="Disordered" evidence="1">
    <location>
        <begin position="90"/>
        <end position="132"/>
    </location>
</feature>
<dbReference type="EMBL" id="JAPEUV010000236">
    <property type="protein sequence ID" value="KAJ4330023.1"/>
    <property type="molecule type" value="Genomic_DNA"/>
</dbReference>
<evidence type="ECO:0000313" key="2">
    <source>
        <dbReference type="EMBL" id="KAJ4330023.1"/>
    </source>
</evidence>
<feature type="non-terminal residue" evidence="2">
    <location>
        <position position="1"/>
    </location>
</feature>
<dbReference type="Proteomes" id="UP001140562">
    <property type="component" value="Unassembled WGS sequence"/>
</dbReference>
<feature type="compositionally biased region" description="Acidic residues" evidence="1">
    <location>
        <begin position="97"/>
        <end position="132"/>
    </location>
</feature>
<organism evidence="2 3">
    <name type="scientific">Didymella glomerata</name>
    <dbReference type="NCBI Taxonomy" id="749621"/>
    <lineage>
        <taxon>Eukaryota</taxon>
        <taxon>Fungi</taxon>
        <taxon>Dikarya</taxon>
        <taxon>Ascomycota</taxon>
        <taxon>Pezizomycotina</taxon>
        <taxon>Dothideomycetes</taxon>
        <taxon>Pleosporomycetidae</taxon>
        <taxon>Pleosporales</taxon>
        <taxon>Pleosporineae</taxon>
        <taxon>Didymellaceae</taxon>
        <taxon>Didymella</taxon>
    </lineage>
</organism>
<accession>A0A9W8WPP6</accession>
<dbReference type="AlphaFoldDB" id="A0A9W8WPP6"/>
<protein>
    <submittedName>
        <fullName evidence="2">Uncharacterized protein</fullName>
    </submittedName>
</protein>
<name>A0A9W8WPP6_9PLEO</name>